<dbReference type="EnsemblPlants" id="TuG1812G0100000299.01.T01">
    <property type="protein sequence ID" value="TuG1812G0100000299.01.T01"/>
    <property type="gene ID" value="TuG1812G0100000299.01"/>
</dbReference>
<evidence type="ECO:0000313" key="6">
    <source>
        <dbReference type="Proteomes" id="UP000015106"/>
    </source>
</evidence>
<dbReference type="GO" id="GO:0008270">
    <property type="term" value="F:zinc ion binding"/>
    <property type="evidence" value="ECO:0007669"/>
    <property type="project" value="UniProtKB-KW"/>
</dbReference>
<evidence type="ECO:0000256" key="1">
    <source>
        <dbReference type="ARBA" id="ARBA00022723"/>
    </source>
</evidence>
<sequence length="113" mass="13166">RNKPQPDRVLSHPHLHLRLRRHVCYSASSSNSLPIPADWLLQLMPCPLCGDEIETNVARSGSQASQHFYKCIRYDARQCRFFEFQRMKLAYEIVSMKGNKGDIPEFLYDVIID</sequence>
<evidence type="ECO:0000256" key="3">
    <source>
        <dbReference type="ARBA" id="ARBA00022833"/>
    </source>
</evidence>
<evidence type="ECO:0000313" key="5">
    <source>
        <dbReference type="EnsemblPlants" id="TuG1812G0100000299.01.T01"/>
    </source>
</evidence>
<accession>A0A8R7JUQ3</accession>
<dbReference type="AlphaFoldDB" id="A0A8R7JUQ3"/>
<feature type="domain" description="GRF-type" evidence="4">
    <location>
        <begin position="45"/>
        <end position="83"/>
    </location>
</feature>
<reference evidence="5" key="2">
    <citation type="submission" date="2018-03" db="EMBL/GenBank/DDBJ databases">
        <title>The Triticum urartu genome reveals the dynamic nature of wheat genome evolution.</title>
        <authorList>
            <person name="Ling H."/>
            <person name="Ma B."/>
            <person name="Shi X."/>
            <person name="Liu H."/>
            <person name="Dong L."/>
            <person name="Sun H."/>
            <person name="Cao Y."/>
            <person name="Gao Q."/>
            <person name="Zheng S."/>
            <person name="Li Y."/>
            <person name="Yu Y."/>
            <person name="Du H."/>
            <person name="Qi M."/>
            <person name="Li Y."/>
            <person name="Yu H."/>
            <person name="Cui Y."/>
            <person name="Wang N."/>
            <person name="Chen C."/>
            <person name="Wu H."/>
            <person name="Zhao Y."/>
            <person name="Zhang J."/>
            <person name="Li Y."/>
            <person name="Zhou W."/>
            <person name="Zhang B."/>
            <person name="Hu W."/>
            <person name="Eijk M."/>
            <person name="Tang J."/>
            <person name="Witsenboer H."/>
            <person name="Zhao S."/>
            <person name="Li Z."/>
            <person name="Zhang A."/>
            <person name="Wang D."/>
            <person name="Liang C."/>
        </authorList>
    </citation>
    <scope>NUCLEOTIDE SEQUENCE [LARGE SCALE GENOMIC DNA]</scope>
    <source>
        <strain evidence="5">cv. G1812</strain>
    </source>
</reference>
<reference evidence="5" key="3">
    <citation type="submission" date="2022-06" db="UniProtKB">
        <authorList>
            <consortium name="EnsemblPlants"/>
        </authorList>
    </citation>
    <scope>IDENTIFICATION</scope>
</reference>
<keyword evidence="2" id="KW-0863">Zinc-finger</keyword>
<dbReference type="Gramene" id="TuG1812G0100000299.01.T01">
    <property type="protein sequence ID" value="TuG1812G0100000299.01.T01"/>
    <property type="gene ID" value="TuG1812G0100000299.01"/>
</dbReference>
<organism evidence="5 6">
    <name type="scientific">Triticum urartu</name>
    <name type="common">Red wild einkorn</name>
    <name type="synonym">Crithodium urartu</name>
    <dbReference type="NCBI Taxonomy" id="4572"/>
    <lineage>
        <taxon>Eukaryota</taxon>
        <taxon>Viridiplantae</taxon>
        <taxon>Streptophyta</taxon>
        <taxon>Embryophyta</taxon>
        <taxon>Tracheophyta</taxon>
        <taxon>Spermatophyta</taxon>
        <taxon>Magnoliopsida</taxon>
        <taxon>Liliopsida</taxon>
        <taxon>Poales</taxon>
        <taxon>Poaceae</taxon>
        <taxon>BOP clade</taxon>
        <taxon>Pooideae</taxon>
        <taxon>Triticodae</taxon>
        <taxon>Triticeae</taxon>
        <taxon>Triticinae</taxon>
        <taxon>Triticum</taxon>
    </lineage>
</organism>
<dbReference type="Pfam" id="PF06839">
    <property type="entry name" value="Zn_ribbon_GRF"/>
    <property type="match status" value="1"/>
</dbReference>
<evidence type="ECO:0000259" key="4">
    <source>
        <dbReference type="Pfam" id="PF06839"/>
    </source>
</evidence>
<protein>
    <recommendedName>
        <fullName evidence="4">GRF-type domain-containing protein</fullName>
    </recommendedName>
</protein>
<dbReference type="InterPro" id="IPR010666">
    <property type="entry name" value="Znf_GRF"/>
</dbReference>
<proteinExistence type="predicted"/>
<keyword evidence="1" id="KW-0479">Metal-binding</keyword>
<keyword evidence="3" id="KW-0862">Zinc</keyword>
<name>A0A8R7JUQ3_TRIUA</name>
<evidence type="ECO:0000256" key="2">
    <source>
        <dbReference type="ARBA" id="ARBA00022771"/>
    </source>
</evidence>
<dbReference type="Proteomes" id="UP000015106">
    <property type="component" value="Chromosome 1"/>
</dbReference>
<reference evidence="6" key="1">
    <citation type="journal article" date="2013" name="Nature">
        <title>Draft genome of the wheat A-genome progenitor Triticum urartu.</title>
        <authorList>
            <person name="Ling H.Q."/>
            <person name="Zhao S."/>
            <person name="Liu D."/>
            <person name="Wang J."/>
            <person name="Sun H."/>
            <person name="Zhang C."/>
            <person name="Fan H."/>
            <person name="Li D."/>
            <person name="Dong L."/>
            <person name="Tao Y."/>
            <person name="Gao C."/>
            <person name="Wu H."/>
            <person name="Li Y."/>
            <person name="Cui Y."/>
            <person name="Guo X."/>
            <person name="Zheng S."/>
            <person name="Wang B."/>
            <person name="Yu K."/>
            <person name="Liang Q."/>
            <person name="Yang W."/>
            <person name="Lou X."/>
            <person name="Chen J."/>
            <person name="Feng M."/>
            <person name="Jian J."/>
            <person name="Zhang X."/>
            <person name="Luo G."/>
            <person name="Jiang Y."/>
            <person name="Liu J."/>
            <person name="Wang Z."/>
            <person name="Sha Y."/>
            <person name="Zhang B."/>
            <person name="Wu H."/>
            <person name="Tang D."/>
            <person name="Shen Q."/>
            <person name="Xue P."/>
            <person name="Zou S."/>
            <person name="Wang X."/>
            <person name="Liu X."/>
            <person name="Wang F."/>
            <person name="Yang Y."/>
            <person name="An X."/>
            <person name="Dong Z."/>
            <person name="Zhang K."/>
            <person name="Zhang X."/>
            <person name="Luo M.C."/>
            <person name="Dvorak J."/>
            <person name="Tong Y."/>
            <person name="Wang J."/>
            <person name="Yang H."/>
            <person name="Li Z."/>
            <person name="Wang D."/>
            <person name="Zhang A."/>
            <person name="Wang J."/>
        </authorList>
    </citation>
    <scope>NUCLEOTIDE SEQUENCE</scope>
    <source>
        <strain evidence="6">cv. G1812</strain>
    </source>
</reference>
<keyword evidence="6" id="KW-1185">Reference proteome</keyword>